<proteinExistence type="inferred from homology"/>
<comment type="subcellular location">
    <subcellularLocation>
        <location evidence="3">Cytoplasm</location>
        <location evidence="3">Nucleoid</location>
    </subcellularLocation>
</comment>
<feature type="binding site" evidence="4">
    <location>
        <position position="158"/>
    </location>
    <ligand>
        <name>Fe cation</name>
        <dbReference type="ChEBI" id="CHEBI:24875"/>
    </ligand>
</feature>
<dbReference type="PIRSF" id="PIRSF018063">
    <property type="entry name" value="Ferrtn_UCP018063"/>
    <property type="match status" value="1"/>
</dbReference>
<feature type="binding site" evidence="4">
    <location>
        <position position="75"/>
    </location>
    <ligand>
        <name>Fe cation</name>
        <dbReference type="ChEBI" id="CHEBI:24875"/>
    </ligand>
</feature>
<feature type="binding site" evidence="4">
    <location>
        <position position="39"/>
    </location>
    <ligand>
        <name>Fe cation</name>
        <dbReference type="ChEBI" id="CHEBI:24875"/>
    </ligand>
</feature>
<dbReference type="GO" id="GO:0020037">
    <property type="term" value="F:heme binding"/>
    <property type="evidence" value="ECO:0007669"/>
    <property type="project" value="TreeGrafter"/>
</dbReference>
<dbReference type="GO" id="GO:0004322">
    <property type="term" value="F:ferroxidase activity"/>
    <property type="evidence" value="ECO:0007669"/>
    <property type="project" value="TreeGrafter"/>
</dbReference>
<sequence length="194" mass="22600">MENKPKQEEPKVVGVEIIEKSGLDVNKLLEKLVRATAAELTTYYYYTILRMHLTGMEGEGLKEITEDARLEDRLHFELMTQRIYELGGDLPRDIRQVADISACADAYLPENWKDPKEILKVLLEAEQCAERTWKEVSDMTYGKDPRTYDLAQKILQEEIEHEAWFIELLYGRPSGHFRRSYPGEGPLSRKSKYE</sequence>
<dbReference type="InterPro" id="IPR008331">
    <property type="entry name" value="Ferritin_DPS_dom"/>
</dbReference>
<dbReference type="GeneID" id="41590122"/>
<dbReference type="GO" id="GO:0006879">
    <property type="term" value="P:intracellular iron ion homeostasis"/>
    <property type="evidence" value="ECO:0007669"/>
    <property type="project" value="UniProtKB-KW"/>
</dbReference>
<keyword evidence="7" id="KW-1185">Reference proteome</keyword>
<feature type="binding site" evidence="4">
    <location>
        <position position="126"/>
    </location>
    <ligand>
        <name>Fe cation</name>
        <dbReference type="ChEBI" id="CHEBI:24875"/>
    </ligand>
</feature>
<dbReference type="EC" id="1.16.-.-" evidence="3"/>
<dbReference type="RefSeq" id="WP_148691099.1">
    <property type="nucleotide sequence ID" value="NZ_CP020477.1"/>
</dbReference>
<evidence type="ECO:0000259" key="5">
    <source>
        <dbReference type="Pfam" id="PF00210"/>
    </source>
</evidence>
<dbReference type="InterPro" id="IPR014490">
    <property type="entry name" value="Dps-like"/>
</dbReference>
<keyword evidence="2 3" id="KW-0408">Iron</keyword>
<dbReference type="OrthoDB" id="5651at2157"/>
<dbReference type="SMR" id="A0A1W6JYI7"/>
<dbReference type="NCBIfam" id="NF009990">
    <property type="entry name" value="PRK13456.1"/>
    <property type="match status" value="1"/>
</dbReference>
<evidence type="ECO:0000256" key="1">
    <source>
        <dbReference type="ARBA" id="ARBA00022434"/>
    </source>
</evidence>
<evidence type="ECO:0000313" key="7">
    <source>
        <dbReference type="Proteomes" id="UP000193404"/>
    </source>
</evidence>
<evidence type="ECO:0000256" key="2">
    <source>
        <dbReference type="ARBA" id="ARBA00023004"/>
    </source>
</evidence>
<keyword evidence="3" id="KW-0963">Cytoplasm</keyword>
<dbReference type="PANTHER" id="PTHR30295:SF1">
    <property type="entry name" value="DNA PROTECTION DURING STARVATION PROTEIN"/>
    <property type="match status" value="1"/>
</dbReference>
<evidence type="ECO:0000256" key="3">
    <source>
        <dbReference type="PIRNR" id="PIRNR018063"/>
    </source>
</evidence>
<dbReference type="Pfam" id="PF00210">
    <property type="entry name" value="Ferritin"/>
    <property type="match status" value="1"/>
</dbReference>
<evidence type="ECO:0000313" key="6">
    <source>
        <dbReference type="EMBL" id="ARM75336.1"/>
    </source>
</evidence>
<feature type="binding site" evidence="4">
    <location>
        <position position="161"/>
    </location>
    <ligand>
        <name>Fe cation</name>
        <dbReference type="ChEBI" id="CHEBI:24875"/>
    </ligand>
</feature>
<evidence type="ECO:0000256" key="4">
    <source>
        <dbReference type="PIRSR" id="PIRSR018063-50"/>
    </source>
</evidence>
<keyword evidence="1 3" id="KW-0409">Iron storage</keyword>
<comment type="similarity">
    <text evidence="3">Belongs to the Dps family.</text>
</comment>
<dbReference type="InterPro" id="IPR053475">
    <property type="entry name" value="DPS"/>
</dbReference>
<dbReference type="Gene3D" id="1.20.1260.10">
    <property type="match status" value="1"/>
</dbReference>
<dbReference type="SUPFAM" id="SSF47240">
    <property type="entry name" value="Ferritin-like"/>
    <property type="match status" value="1"/>
</dbReference>
<dbReference type="InterPro" id="IPR012347">
    <property type="entry name" value="Ferritin-like"/>
</dbReference>
<feature type="domain" description="Ferritin/DPS" evidence="5">
    <location>
        <begin position="30"/>
        <end position="169"/>
    </location>
</feature>
<dbReference type="NCBIfam" id="NF040955">
    <property type="entry name" value="Arch_DPS"/>
    <property type="match status" value="1"/>
</dbReference>
<keyword evidence="3" id="KW-0560">Oxidoreductase</keyword>
<dbReference type="Proteomes" id="UP000193404">
    <property type="component" value="Chromosome"/>
</dbReference>
<name>A0A1W6JYI7_9CREN</name>
<comment type="catalytic activity">
    <reaction evidence="3">
        <text>2 Fe(2+) + H2O2 + 2 H(+) = 2 Fe(3+) + 2 H2O</text>
        <dbReference type="Rhea" id="RHEA:48712"/>
        <dbReference type="ChEBI" id="CHEBI:15377"/>
        <dbReference type="ChEBI" id="CHEBI:15378"/>
        <dbReference type="ChEBI" id="CHEBI:16240"/>
        <dbReference type="ChEBI" id="CHEBI:29033"/>
        <dbReference type="ChEBI" id="CHEBI:29034"/>
    </reaction>
</comment>
<comment type="subunit">
    <text evidence="3">Homododecamer. The 12 identical subunits form a hollow sphere into which the mineral iron core of up to 300 Fe(3+) can be deposited.</text>
</comment>
<comment type="function">
    <text evidence="3">Protects DNA from oxidative damage by sequestering intracellular Fe2+ ion and storing it in the form of Fe3+ oxyhydroxide mineral. One hydrogen peroxide oxidizes two Fe2+ ions, which prevents hydroxyl radical production by the Fenton reaction.</text>
</comment>
<dbReference type="GO" id="GO:0005829">
    <property type="term" value="C:cytosol"/>
    <property type="evidence" value="ECO:0007669"/>
    <property type="project" value="TreeGrafter"/>
</dbReference>
<keyword evidence="3 4" id="KW-0479">Metal-binding</keyword>
<dbReference type="CDD" id="cd01052">
    <property type="entry name" value="DPSL"/>
    <property type="match status" value="1"/>
</dbReference>
<dbReference type="GO" id="GO:0009295">
    <property type="term" value="C:nucleoid"/>
    <property type="evidence" value="ECO:0007669"/>
    <property type="project" value="UniProtKB-SubCell"/>
</dbReference>
<accession>A0A1W6JYI7</accession>
<protein>
    <recommendedName>
        <fullName evidence="3">DNA protection during starvation protein</fullName>
        <ecNumber evidence="3">1.16.-.-</ecNumber>
    </recommendedName>
</protein>
<dbReference type="InterPro" id="IPR033921">
    <property type="entry name" value="DPSL_diiron-bd_dom"/>
</dbReference>
<gene>
    <name evidence="6" type="ORF">B6F84_04340</name>
</gene>
<reference evidence="6 7" key="1">
    <citation type="submission" date="2017-03" db="EMBL/GenBank/DDBJ databases">
        <title>Sulfur activation and transportation mechanism of thermophilic Archaea Acidianus manzaensis YN-25.</title>
        <authorList>
            <person name="Ma Y."/>
            <person name="Yang Y."/>
            <person name="Xia J."/>
        </authorList>
    </citation>
    <scope>NUCLEOTIDE SEQUENCE [LARGE SCALE GENOMIC DNA]</scope>
    <source>
        <strain evidence="6 7">YN-25</strain>
    </source>
</reference>
<dbReference type="AlphaFoldDB" id="A0A1W6JYI7"/>
<dbReference type="STRING" id="282676.B6F84_04340"/>
<organism evidence="6 7">
    <name type="scientific">Acidianus manzaensis</name>
    <dbReference type="NCBI Taxonomy" id="282676"/>
    <lineage>
        <taxon>Archaea</taxon>
        <taxon>Thermoproteota</taxon>
        <taxon>Thermoprotei</taxon>
        <taxon>Sulfolobales</taxon>
        <taxon>Sulfolobaceae</taxon>
        <taxon>Acidianus</taxon>
    </lineage>
</organism>
<dbReference type="PANTHER" id="PTHR30295">
    <property type="entry name" value="BACTERIOFERRITIN"/>
    <property type="match status" value="1"/>
</dbReference>
<dbReference type="KEGG" id="aman:B6F84_04340"/>
<dbReference type="InterPro" id="IPR009078">
    <property type="entry name" value="Ferritin-like_SF"/>
</dbReference>
<dbReference type="GO" id="GO:0008199">
    <property type="term" value="F:ferric iron binding"/>
    <property type="evidence" value="ECO:0007669"/>
    <property type="project" value="UniProtKB-UniRule"/>
</dbReference>
<dbReference type="EMBL" id="CP020477">
    <property type="protein sequence ID" value="ARM75336.1"/>
    <property type="molecule type" value="Genomic_DNA"/>
</dbReference>